<evidence type="ECO:0000313" key="2">
    <source>
        <dbReference type="Proteomes" id="UP000257109"/>
    </source>
</evidence>
<reference evidence="1" key="1">
    <citation type="submission" date="2018-05" db="EMBL/GenBank/DDBJ databases">
        <title>Draft genome of Mucuna pruriens seed.</title>
        <authorList>
            <person name="Nnadi N.E."/>
            <person name="Vos R."/>
            <person name="Hasami M.H."/>
            <person name="Devisetty U.K."/>
            <person name="Aguiy J.C."/>
        </authorList>
    </citation>
    <scope>NUCLEOTIDE SEQUENCE [LARGE SCALE GENOMIC DNA]</scope>
    <source>
        <strain evidence="1">JCA_2017</strain>
    </source>
</reference>
<keyword evidence="2" id="KW-1185">Reference proteome</keyword>
<protein>
    <submittedName>
        <fullName evidence="1">Uncharacterized protein</fullName>
    </submittedName>
</protein>
<accession>A0A371FAR2</accession>
<dbReference type="EMBL" id="QJKJ01009856">
    <property type="protein sequence ID" value="RDX75387.1"/>
    <property type="molecule type" value="Genomic_DNA"/>
</dbReference>
<dbReference type="AlphaFoldDB" id="A0A371FAR2"/>
<dbReference type="Proteomes" id="UP000257109">
    <property type="component" value="Unassembled WGS sequence"/>
</dbReference>
<comment type="caution">
    <text evidence="1">The sequence shown here is derived from an EMBL/GenBank/DDBJ whole genome shotgun (WGS) entry which is preliminary data.</text>
</comment>
<name>A0A371FAR2_MUCPR</name>
<evidence type="ECO:0000313" key="1">
    <source>
        <dbReference type="EMBL" id="RDX75387.1"/>
    </source>
</evidence>
<sequence length="190" mass="21815">MTEAKRFVKVMRCKNKLIGEHSILEGRISENFGLSNTNVGENPMPQKPKGSSVRFVHGGIIKGKENASRQCSSTRRYSTKVKEVGDLMITDLTTEAPMNNGHNYSYPKVEDKEGFLHEELEPSMRYHYGKGRILTLFPRARWRLTLKFKGGRELDCKTYPLSAEWKGYRSIDKSYSRDNGLIFPKRAHIN</sequence>
<organism evidence="1 2">
    <name type="scientific">Mucuna pruriens</name>
    <name type="common">Velvet bean</name>
    <name type="synonym">Dolichos pruriens</name>
    <dbReference type="NCBI Taxonomy" id="157652"/>
    <lineage>
        <taxon>Eukaryota</taxon>
        <taxon>Viridiplantae</taxon>
        <taxon>Streptophyta</taxon>
        <taxon>Embryophyta</taxon>
        <taxon>Tracheophyta</taxon>
        <taxon>Spermatophyta</taxon>
        <taxon>Magnoliopsida</taxon>
        <taxon>eudicotyledons</taxon>
        <taxon>Gunneridae</taxon>
        <taxon>Pentapetalae</taxon>
        <taxon>rosids</taxon>
        <taxon>fabids</taxon>
        <taxon>Fabales</taxon>
        <taxon>Fabaceae</taxon>
        <taxon>Papilionoideae</taxon>
        <taxon>50 kb inversion clade</taxon>
        <taxon>NPAAA clade</taxon>
        <taxon>indigoferoid/millettioid clade</taxon>
        <taxon>Phaseoleae</taxon>
        <taxon>Mucuna</taxon>
    </lineage>
</organism>
<dbReference type="OrthoDB" id="1698776at2759"/>
<feature type="non-terminal residue" evidence="1">
    <location>
        <position position="190"/>
    </location>
</feature>
<gene>
    <name evidence="1" type="ORF">CR513_44732</name>
</gene>
<proteinExistence type="predicted"/>